<dbReference type="KEGG" id="bvo:Pan97_07380"/>
<evidence type="ECO:0000313" key="2">
    <source>
        <dbReference type="Proteomes" id="UP000318626"/>
    </source>
</evidence>
<organism evidence="1 2">
    <name type="scientific">Bremerella volcania</name>
    <dbReference type="NCBI Taxonomy" id="2527984"/>
    <lineage>
        <taxon>Bacteria</taxon>
        <taxon>Pseudomonadati</taxon>
        <taxon>Planctomycetota</taxon>
        <taxon>Planctomycetia</taxon>
        <taxon>Pirellulales</taxon>
        <taxon>Pirellulaceae</taxon>
        <taxon>Bremerella</taxon>
    </lineage>
</organism>
<evidence type="ECO:0000313" key="1">
    <source>
        <dbReference type="EMBL" id="QDU73739.1"/>
    </source>
</evidence>
<protein>
    <submittedName>
        <fullName evidence="1">Uncharacterized protein</fullName>
    </submittedName>
</protein>
<proteinExistence type="predicted"/>
<dbReference type="Proteomes" id="UP000318626">
    <property type="component" value="Chromosome"/>
</dbReference>
<accession>A0A518C3E2</accession>
<gene>
    <name evidence="1" type="ORF">Pan97_07380</name>
</gene>
<reference evidence="2" key="1">
    <citation type="submission" date="2019-02" db="EMBL/GenBank/DDBJ databases">
        <title>Deep-cultivation of Planctomycetes and their phenomic and genomic characterization uncovers novel biology.</title>
        <authorList>
            <person name="Wiegand S."/>
            <person name="Jogler M."/>
            <person name="Boedeker C."/>
            <person name="Pinto D."/>
            <person name="Vollmers J."/>
            <person name="Rivas-Marin E."/>
            <person name="Kohn T."/>
            <person name="Peeters S.H."/>
            <person name="Heuer A."/>
            <person name="Rast P."/>
            <person name="Oberbeckmann S."/>
            <person name="Bunk B."/>
            <person name="Jeske O."/>
            <person name="Meyerdierks A."/>
            <person name="Storesund J.E."/>
            <person name="Kallscheuer N."/>
            <person name="Luecker S."/>
            <person name="Lage O.M."/>
            <person name="Pohl T."/>
            <person name="Merkel B.J."/>
            <person name="Hornburger P."/>
            <person name="Mueller R.-W."/>
            <person name="Bruemmer F."/>
            <person name="Labrenz M."/>
            <person name="Spormann A.M."/>
            <person name="Op den Camp H."/>
            <person name="Overmann J."/>
            <person name="Amann R."/>
            <person name="Jetten M.S.M."/>
            <person name="Mascher T."/>
            <person name="Medema M.H."/>
            <person name="Devos D.P."/>
            <person name="Kaster A.-K."/>
            <person name="Ovreas L."/>
            <person name="Rohde M."/>
            <person name="Galperin M.Y."/>
            <person name="Jogler C."/>
        </authorList>
    </citation>
    <scope>NUCLEOTIDE SEQUENCE [LARGE SCALE GENOMIC DNA]</scope>
    <source>
        <strain evidence="2">Pan97</strain>
    </source>
</reference>
<name>A0A518C3E2_9BACT</name>
<dbReference type="AlphaFoldDB" id="A0A518C3E2"/>
<sequence length="50" mass="5870">MSSLVIALTTIALLFAIVALIRERRLVIALRQILRRLVERLKNDETHHRH</sequence>
<keyword evidence="2" id="KW-1185">Reference proteome</keyword>
<dbReference type="EMBL" id="CP036289">
    <property type="protein sequence ID" value="QDU73739.1"/>
    <property type="molecule type" value="Genomic_DNA"/>
</dbReference>